<reference evidence="8 9" key="2">
    <citation type="submission" date="2016-08" db="EMBL/GenBank/DDBJ databases">
        <title>Pervasive Adenine N6-methylation of Active Genes in Fungi.</title>
        <authorList>
            <consortium name="DOE Joint Genome Institute"/>
            <person name="Mondo S.J."/>
            <person name="Dannebaum R.O."/>
            <person name="Kuo R.C."/>
            <person name="Labutti K."/>
            <person name="Haridas S."/>
            <person name="Kuo A."/>
            <person name="Salamov A."/>
            <person name="Ahrendt S.R."/>
            <person name="Lipzen A."/>
            <person name="Sullivan W."/>
            <person name="Andreopoulos W.B."/>
            <person name="Clum A."/>
            <person name="Lindquist E."/>
            <person name="Daum C."/>
            <person name="Ramamoorthy G.K."/>
            <person name="Gryganskyi A."/>
            <person name="Culley D."/>
            <person name="Magnuson J.K."/>
            <person name="James T.Y."/>
            <person name="O'Malley M.A."/>
            <person name="Stajich J.E."/>
            <person name="Spatafora J.W."/>
            <person name="Visel A."/>
            <person name="Grigoriev I.V."/>
        </authorList>
    </citation>
    <scope>NUCLEOTIDE SEQUENCE [LARGE SCALE GENOMIC DNA]</scope>
    <source>
        <strain evidence="8 9">S4</strain>
    </source>
</reference>
<dbReference type="PROSITE" id="PS51892">
    <property type="entry name" value="SUBTILASE"/>
    <property type="match status" value="1"/>
</dbReference>
<evidence type="ECO:0000256" key="2">
    <source>
        <dbReference type="ARBA" id="ARBA00022670"/>
    </source>
</evidence>
<evidence type="ECO:0000256" key="3">
    <source>
        <dbReference type="ARBA" id="ARBA00022801"/>
    </source>
</evidence>
<keyword evidence="9" id="KW-1185">Reference proteome</keyword>
<accession>A0A1Y1XC15</accession>
<evidence type="ECO:0000313" key="9">
    <source>
        <dbReference type="Proteomes" id="UP000193944"/>
    </source>
</evidence>
<dbReference type="GO" id="GO:0005615">
    <property type="term" value="C:extracellular space"/>
    <property type="evidence" value="ECO:0007669"/>
    <property type="project" value="TreeGrafter"/>
</dbReference>
<dbReference type="Proteomes" id="UP000193944">
    <property type="component" value="Unassembled WGS sequence"/>
</dbReference>
<comment type="similarity">
    <text evidence="1 5">Belongs to the peptidase S8 family.</text>
</comment>
<dbReference type="PANTHER" id="PTHR43806">
    <property type="entry name" value="PEPTIDASE S8"/>
    <property type="match status" value="1"/>
</dbReference>
<dbReference type="Pfam" id="PF00082">
    <property type="entry name" value="Peptidase_S8"/>
    <property type="match status" value="1"/>
</dbReference>
<evidence type="ECO:0000256" key="6">
    <source>
        <dbReference type="SAM" id="SignalP"/>
    </source>
</evidence>
<dbReference type="OrthoDB" id="206201at2759"/>
<keyword evidence="4 5" id="KW-0720">Serine protease</keyword>
<dbReference type="GO" id="GO:0004252">
    <property type="term" value="F:serine-type endopeptidase activity"/>
    <property type="evidence" value="ECO:0007669"/>
    <property type="project" value="UniProtKB-UniRule"/>
</dbReference>
<dbReference type="InterPro" id="IPR015500">
    <property type="entry name" value="Peptidase_S8_subtilisin-rel"/>
</dbReference>
<feature type="chain" id="PRO_5012282275" evidence="6">
    <location>
        <begin position="23"/>
        <end position="760"/>
    </location>
</feature>
<protein>
    <submittedName>
        <fullName evidence="8">Subtilisin-like protein</fullName>
    </submittedName>
</protein>
<feature type="active site" description="Charge relay system" evidence="5">
    <location>
        <position position="251"/>
    </location>
</feature>
<feature type="domain" description="Peptidase S8/S53" evidence="7">
    <location>
        <begin position="242"/>
        <end position="504"/>
    </location>
</feature>
<evidence type="ECO:0000256" key="5">
    <source>
        <dbReference type="PROSITE-ProRule" id="PRU01240"/>
    </source>
</evidence>
<dbReference type="Gene3D" id="3.40.50.200">
    <property type="entry name" value="Peptidase S8/S53 domain"/>
    <property type="match status" value="1"/>
</dbReference>
<proteinExistence type="inferred from homology"/>
<sequence>MNNHFLLFATIILLNFCVGVFSQNDYYVVAILRKDTDNNYDDESKTIQDKIDQLVNDRMNDIYDVIEDNKDSYILKNGEMDEKLDELDSVQNRKRDNRTRKFLFINRARPNTTFHKRSLENEVNSGNSTVEYIPFESDLVSHVCPISNYYAITVYLNKKTLDIVSDLDNILYIEKSSTLKLLETKNTIDINAVKKQTNWTDVSVQEFKYPGTPNYLSLLSQSPNVRNGKDYDESFYYPTSAGKGIDIYLIDEGILTNHDDYQTYKGTSYERTITCDAVTRKNKIYATSGQEKLNCWTSDTTSPRYPEHGIAVSSISGGTLFGVAKKANLHMIATELSSIDILQSIDFIMQHATPYKTVISMSIGGGEYQQSEEDKINDLVSKGFIFLVAAGNEDINCCADKKNRRFYPYAGYSATITVGATESKIVNNKYVSADYTNYGKCVDIFAPGHVIQPVVRNSRTQYKSTKGTSFATPMVAGIVASIMAEHPEVKYNQEKIRKILIEMSIKDSISGLASVDTPNRFVNNGKTLNVTPDESSAGNISNTECGISAGNASCGDGCCTKEGKCVKFNDANAQKCLIENGCQSKFGYCTSSEKAIQECDKELKENEECQVNINWNMSDANIIKACTSFYSTKCEKFYENLYTEQSICSLAKKYKNYSFINNFTLTKYRNYDSICSEEMQYMCQALNNKCYVDRSTITSTSKLISKCKSFRTTECQQFFKDGINNTSVCAYAKSSYYYKVPDATELRKRYNESVELCRNY</sequence>
<dbReference type="PANTHER" id="PTHR43806:SF11">
    <property type="entry name" value="CEREVISIN-RELATED"/>
    <property type="match status" value="1"/>
</dbReference>
<dbReference type="PROSITE" id="PS00138">
    <property type="entry name" value="SUBTILASE_SER"/>
    <property type="match status" value="1"/>
</dbReference>
<dbReference type="PRINTS" id="PR00723">
    <property type="entry name" value="SUBTILISIN"/>
</dbReference>
<dbReference type="STRING" id="1754192.A0A1Y1XC15"/>
<evidence type="ECO:0000256" key="1">
    <source>
        <dbReference type="ARBA" id="ARBA00011073"/>
    </source>
</evidence>
<evidence type="ECO:0000259" key="7">
    <source>
        <dbReference type="Pfam" id="PF00082"/>
    </source>
</evidence>
<organism evidence="8 9">
    <name type="scientific">Anaeromyces robustus</name>
    <dbReference type="NCBI Taxonomy" id="1754192"/>
    <lineage>
        <taxon>Eukaryota</taxon>
        <taxon>Fungi</taxon>
        <taxon>Fungi incertae sedis</taxon>
        <taxon>Chytridiomycota</taxon>
        <taxon>Chytridiomycota incertae sedis</taxon>
        <taxon>Neocallimastigomycetes</taxon>
        <taxon>Neocallimastigales</taxon>
        <taxon>Neocallimastigaceae</taxon>
        <taxon>Anaeromyces</taxon>
    </lineage>
</organism>
<dbReference type="InterPro" id="IPR000209">
    <property type="entry name" value="Peptidase_S8/S53_dom"/>
</dbReference>
<dbReference type="InterPro" id="IPR050131">
    <property type="entry name" value="Peptidase_S8_subtilisin-like"/>
</dbReference>
<dbReference type="SUPFAM" id="SSF52743">
    <property type="entry name" value="Subtilisin-like"/>
    <property type="match status" value="1"/>
</dbReference>
<name>A0A1Y1XC15_9FUNG</name>
<evidence type="ECO:0000313" key="8">
    <source>
        <dbReference type="EMBL" id="ORX83278.1"/>
    </source>
</evidence>
<dbReference type="EMBL" id="MCFG01000076">
    <property type="protein sequence ID" value="ORX83278.1"/>
    <property type="molecule type" value="Genomic_DNA"/>
</dbReference>
<feature type="signal peptide" evidence="6">
    <location>
        <begin position="1"/>
        <end position="22"/>
    </location>
</feature>
<dbReference type="AlphaFoldDB" id="A0A1Y1XC15"/>
<dbReference type="InterPro" id="IPR036852">
    <property type="entry name" value="Peptidase_S8/S53_dom_sf"/>
</dbReference>
<dbReference type="GO" id="GO:0006508">
    <property type="term" value="P:proteolysis"/>
    <property type="evidence" value="ECO:0007669"/>
    <property type="project" value="UniProtKB-KW"/>
</dbReference>
<feature type="active site" description="Charge relay system" evidence="5">
    <location>
        <position position="308"/>
    </location>
</feature>
<keyword evidence="2 5" id="KW-0645">Protease</keyword>
<keyword evidence="3 5" id="KW-0378">Hydrolase</keyword>
<comment type="caution">
    <text evidence="8">The sequence shown here is derived from an EMBL/GenBank/DDBJ whole genome shotgun (WGS) entry which is preliminary data.</text>
</comment>
<dbReference type="InterPro" id="IPR023828">
    <property type="entry name" value="Peptidase_S8_Ser-AS"/>
</dbReference>
<reference evidence="8 9" key="1">
    <citation type="submission" date="2016-08" db="EMBL/GenBank/DDBJ databases">
        <title>A Parts List for Fungal Cellulosomes Revealed by Comparative Genomics.</title>
        <authorList>
            <consortium name="DOE Joint Genome Institute"/>
            <person name="Haitjema C.H."/>
            <person name="Gilmore S.P."/>
            <person name="Henske J.K."/>
            <person name="Solomon K.V."/>
            <person name="De Groot R."/>
            <person name="Kuo A."/>
            <person name="Mondo S.J."/>
            <person name="Salamov A.A."/>
            <person name="Labutti K."/>
            <person name="Zhao Z."/>
            <person name="Chiniquy J."/>
            <person name="Barry K."/>
            <person name="Brewer H.M."/>
            <person name="Purvine S.O."/>
            <person name="Wright A.T."/>
            <person name="Boxma B."/>
            <person name="Van Alen T."/>
            <person name="Hackstein J.H."/>
            <person name="Baker S.E."/>
            <person name="Grigoriev I.V."/>
            <person name="O'Malley M.A."/>
        </authorList>
    </citation>
    <scope>NUCLEOTIDE SEQUENCE [LARGE SCALE GENOMIC DNA]</scope>
    <source>
        <strain evidence="8 9">S4</strain>
    </source>
</reference>
<evidence type="ECO:0000256" key="4">
    <source>
        <dbReference type="ARBA" id="ARBA00022825"/>
    </source>
</evidence>
<keyword evidence="6" id="KW-0732">Signal</keyword>
<feature type="active site" description="Charge relay system" evidence="5">
    <location>
        <position position="469"/>
    </location>
</feature>
<gene>
    <name evidence="8" type="ORF">BCR32DRAFT_278160</name>
</gene>